<organism evidence="10 11">
    <name type="scientific">Apilactobacillus micheneri</name>
    <dbReference type="NCBI Taxonomy" id="1899430"/>
    <lineage>
        <taxon>Bacteria</taxon>
        <taxon>Bacillati</taxon>
        <taxon>Bacillota</taxon>
        <taxon>Bacilli</taxon>
        <taxon>Lactobacillales</taxon>
        <taxon>Lactobacillaceae</taxon>
        <taxon>Apilactobacillus</taxon>
    </lineage>
</organism>
<evidence type="ECO:0000256" key="4">
    <source>
        <dbReference type="ARBA" id="ARBA00022475"/>
    </source>
</evidence>
<dbReference type="SMART" id="SM00382">
    <property type="entry name" value="AAA"/>
    <property type="match status" value="1"/>
</dbReference>
<dbReference type="SUPFAM" id="SSF52540">
    <property type="entry name" value="P-loop containing nucleoside triphosphate hydrolases"/>
    <property type="match status" value="1"/>
</dbReference>
<keyword evidence="7" id="KW-1278">Translocase</keyword>
<dbReference type="InterPro" id="IPR003439">
    <property type="entry name" value="ABC_transporter-like_ATP-bd"/>
</dbReference>
<keyword evidence="8" id="KW-0472">Membrane</keyword>
<proteinExistence type="inferred from homology"/>
<evidence type="ECO:0000256" key="5">
    <source>
        <dbReference type="ARBA" id="ARBA00022741"/>
    </source>
</evidence>
<dbReference type="PANTHER" id="PTHR43553">
    <property type="entry name" value="HEAVY METAL TRANSPORTER"/>
    <property type="match status" value="1"/>
</dbReference>
<dbReference type="InterPro" id="IPR003593">
    <property type="entry name" value="AAA+_ATPase"/>
</dbReference>
<dbReference type="PROSITE" id="PS50893">
    <property type="entry name" value="ABC_TRANSPORTER_2"/>
    <property type="match status" value="1"/>
</dbReference>
<dbReference type="Gene3D" id="3.40.50.300">
    <property type="entry name" value="P-loop containing nucleotide triphosphate hydrolases"/>
    <property type="match status" value="1"/>
</dbReference>
<dbReference type="GO" id="GO:0005524">
    <property type="term" value="F:ATP binding"/>
    <property type="evidence" value="ECO:0007669"/>
    <property type="project" value="UniProtKB-KW"/>
</dbReference>
<dbReference type="Proteomes" id="UP000777560">
    <property type="component" value="Unassembled WGS sequence"/>
</dbReference>
<dbReference type="RefSeq" id="WP_105964312.1">
    <property type="nucleotide sequence ID" value="NZ_POSO01000002.1"/>
</dbReference>
<dbReference type="EMBL" id="QUAV01000001">
    <property type="protein sequence ID" value="TPR26369.1"/>
    <property type="molecule type" value="Genomic_DNA"/>
</dbReference>
<protein>
    <submittedName>
        <fullName evidence="10">ABC transporter ATP-binding protein</fullName>
    </submittedName>
</protein>
<evidence type="ECO:0000256" key="8">
    <source>
        <dbReference type="ARBA" id="ARBA00023136"/>
    </source>
</evidence>
<evidence type="ECO:0000256" key="6">
    <source>
        <dbReference type="ARBA" id="ARBA00022840"/>
    </source>
</evidence>
<dbReference type="InterPro" id="IPR027417">
    <property type="entry name" value="P-loop_NTPase"/>
</dbReference>
<sequence length="243" mass="27646">MTLIKLKDVCYSYPNTCGIKNLSININKGEFLCLMGANGSGKSTLLQILSGLKTTDNGQYFFKNSEITEKYLSNNKQRQKLHQQIGMVFQNTDVQLFNPSVYEEIAFGPKQLGLSQNKIIKRVNDCLKLTNCEKFRDRIPYQLSGGEKKRVALASVLALNPEILLLDEPLNGLTISAQREMLNLIRELQEAGKTIIMASHNYQQIKDFAQRFIIFKENHTVDADLTQIDIKNSPDRQKQLMNL</sequence>
<gene>
    <name evidence="10" type="ORF">DY114_01355</name>
</gene>
<dbReference type="InterPro" id="IPR050095">
    <property type="entry name" value="ECF_ABC_transporter_ATP-bd"/>
</dbReference>
<dbReference type="PROSITE" id="PS00211">
    <property type="entry name" value="ABC_TRANSPORTER_1"/>
    <property type="match status" value="1"/>
</dbReference>
<dbReference type="CDD" id="cd03225">
    <property type="entry name" value="ABC_cobalt_CbiO_domain1"/>
    <property type="match status" value="1"/>
</dbReference>
<reference evidence="10 11" key="1">
    <citation type="submission" date="2018-08" db="EMBL/GenBank/DDBJ databases">
        <title>Comparative genomics of wild bee and flower associated Lactobacillus reveals potential adaptation to the bee host.</title>
        <authorList>
            <person name="Vuong H.Q."/>
            <person name="Mcfrederick Q.S."/>
        </authorList>
    </citation>
    <scope>NUCLEOTIDE SEQUENCE [LARGE SCALE GENOMIC DNA]</scope>
    <source>
        <strain evidence="10 11">HV_13</strain>
    </source>
</reference>
<evidence type="ECO:0000259" key="9">
    <source>
        <dbReference type="PROSITE" id="PS50893"/>
    </source>
</evidence>
<dbReference type="Pfam" id="PF00005">
    <property type="entry name" value="ABC_tran"/>
    <property type="match status" value="1"/>
</dbReference>
<evidence type="ECO:0000256" key="7">
    <source>
        <dbReference type="ARBA" id="ARBA00022967"/>
    </source>
</evidence>
<comment type="subcellular location">
    <subcellularLocation>
        <location evidence="1">Cell membrane</location>
        <topology evidence="1">Peripheral membrane protein</topology>
    </subcellularLocation>
</comment>
<accession>A0ABY2Z0N4</accession>
<comment type="similarity">
    <text evidence="2">Belongs to the ABC transporter superfamily.</text>
</comment>
<dbReference type="InterPro" id="IPR015856">
    <property type="entry name" value="ABC_transpr_CbiO/EcfA_su"/>
</dbReference>
<dbReference type="InterPro" id="IPR017871">
    <property type="entry name" value="ABC_transporter-like_CS"/>
</dbReference>
<keyword evidence="11" id="KW-1185">Reference proteome</keyword>
<feature type="domain" description="ABC transporter" evidence="9">
    <location>
        <begin position="4"/>
        <end position="242"/>
    </location>
</feature>
<keyword evidence="3" id="KW-0813">Transport</keyword>
<evidence type="ECO:0000313" key="10">
    <source>
        <dbReference type="EMBL" id="TPR26369.1"/>
    </source>
</evidence>
<keyword evidence="4" id="KW-1003">Cell membrane</keyword>
<name>A0ABY2Z0N4_9LACO</name>
<keyword evidence="6 10" id="KW-0067">ATP-binding</keyword>
<evidence type="ECO:0000256" key="2">
    <source>
        <dbReference type="ARBA" id="ARBA00005417"/>
    </source>
</evidence>
<evidence type="ECO:0000256" key="3">
    <source>
        <dbReference type="ARBA" id="ARBA00022448"/>
    </source>
</evidence>
<evidence type="ECO:0000313" key="11">
    <source>
        <dbReference type="Proteomes" id="UP000777560"/>
    </source>
</evidence>
<keyword evidence="5" id="KW-0547">Nucleotide-binding</keyword>
<evidence type="ECO:0000256" key="1">
    <source>
        <dbReference type="ARBA" id="ARBA00004202"/>
    </source>
</evidence>
<comment type="caution">
    <text evidence="10">The sequence shown here is derived from an EMBL/GenBank/DDBJ whole genome shotgun (WGS) entry which is preliminary data.</text>
</comment>